<keyword evidence="1" id="KW-0732">Signal</keyword>
<protein>
    <recommendedName>
        <fullName evidence="3">ZP domain-containing protein</fullName>
    </recommendedName>
</protein>
<dbReference type="PANTHER" id="PTHR22907:SF54">
    <property type="entry name" value="GH04558P"/>
    <property type="match status" value="1"/>
</dbReference>
<dbReference type="InterPro" id="IPR001507">
    <property type="entry name" value="ZP_dom"/>
</dbReference>
<reference evidence="4 5" key="1">
    <citation type="journal article" date="2014" name="Nat. Genet.">
        <title>Genome and transcriptome of the porcine whipworm Trichuris suis.</title>
        <authorList>
            <person name="Jex A.R."/>
            <person name="Nejsum P."/>
            <person name="Schwarz E.M."/>
            <person name="Hu L."/>
            <person name="Young N.D."/>
            <person name="Hall R.S."/>
            <person name="Korhonen P.K."/>
            <person name="Liao S."/>
            <person name="Thamsborg S."/>
            <person name="Xia J."/>
            <person name="Xu P."/>
            <person name="Wang S."/>
            <person name="Scheerlinck J.P."/>
            <person name="Hofmann A."/>
            <person name="Sternberg P.W."/>
            <person name="Wang J."/>
            <person name="Gasser R.B."/>
        </authorList>
    </citation>
    <scope>NUCLEOTIDE SEQUENCE [LARGE SCALE GENOMIC DNA]</scope>
    <source>
        <strain evidence="4">DCEP-RM93M</strain>
    </source>
</reference>
<dbReference type="Pfam" id="PF25301">
    <property type="entry name" value="CUT_C"/>
    <property type="match status" value="1"/>
</dbReference>
<evidence type="ECO:0000313" key="4">
    <source>
        <dbReference type="EMBL" id="KFD58776.1"/>
    </source>
</evidence>
<evidence type="ECO:0000259" key="3">
    <source>
        <dbReference type="PROSITE" id="PS51034"/>
    </source>
</evidence>
<dbReference type="PANTHER" id="PTHR22907">
    <property type="entry name" value="GH04558P"/>
    <property type="match status" value="1"/>
</dbReference>
<dbReference type="InterPro" id="IPR057475">
    <property type="entry name" value="CUT_C"/>
</dbReference>
<proteinExistence type="predicted"/>
<evidence type="ECO:0000256" key="2">
    <source>
        <dbReference type="SAM" id="Phobius"/>
    </source>
</evidence>
<feature type="domain" description="ZP" evidence="3">
    <location>
        <begin position="1"/>
        <end position="82"/>
    </location>
</feature>
<gene>
    <name evidence="4" type="ORF">M513_00469</name>
</gene>
<feature type="transmembrane region" description="Helical" evidence="2">
    <location>
        <begin position="224"/>
        <end position="248"/>
    </location>
</feature>
<accession>A0A085MNI0</accession>
<evidence type="ECO:0000256" key="1">
    <source>
        <dbReference type="ARBA" id="ARBA00022729"/>
    </source>
</evidence>
<keyword evidence="2" id="KW-0472">Membrane</keyword>
<keyword evidence="5" id="KW-1185">Reference proteome</keyword>
<dbReference type="Proteomes" id="UP000030764">
    <property type="component" value="Unassembled WGS sequence"/>
</dbReference>
<dbReference type="PROSITE" id="PS51034">
    <property type="entry name" value="ZP_2"/>
    <property type="match status" value="1"/>
</dbReference>
<sequence>MLVKNCFVSDGAGRSVRILDSKGCSMFTPIIQGNLQYSTNTNLASVQVWAYKFPDRSDLFFQCQIQLCHKEKKECSGITPPKCPTELMEPEDQIPMTTLATDSVTYVIGTFENFGNGISEAERSTATVARYQQKLKRSVLLNNRSINNNNNNNNNSQVWINDSDQMTIATYVKFHVQNGSHILNVTTGRVHVSDIGDDISLKANKAKRQREDCFICLNRIGYSFLIQAVVALLLLNLLQLFGVCHLWAKRRQQTQSNLSRTDVSFKRN</sequence>
<dbReference type="AlphaFoldDB" id="A0A085MNI0"/>
<organism evidence="4 5">
    <name type="scientific">Trichuris suis</name>
    <name type="common">pig whipworm</name>
    <dbReference type="NCBI Taxonomy" id="68888"/>
    <lineage>
        <taxon>Eukaryota</taxon>
        <taxon>Metazoa</taxon>
        <taxon>Ecdysozoa</taxon>
        <taxon>Nematoda</taxon>
        <taxon>Enoplea</taxon>
        <taxon>Dorylaimia</taxon>
        <taxon>Trichinellida</taxon>
        <taxon>Trichuridae</taxon>
        <taxon>Trichuris</taxon>
    </lineage>
</organism>
<evidence type="ECO:0000313" key="5">
    <source>
        <dbReference type="Proteomes" id="UP000030764"/>
    </source>
</evidence>
<name>A0A085MNI0_9BILA</name>
<dbReference type="InterPro" id="IPR051962">
    <property type="entry name" value="Cuticlin"/>
</dbReference>
<dbReference type="EMBL" id="KL363183">
    <property type="protein sequence ID" value="KFD58776.1"/>
    <property type="molecule type" value="Genomic_DNA"/>
</dbReference>
<keyword evidence="2" id="KW-0812">Transmembrane</keyword>
<keyword evidence="2" id="KW-1133">Transmembrane helix</keyword>